<gene>
    <name evidence="2" type="ORF">FKW44_016972</name>
</gene>
<keyword evidence="3" id="KW-1185">Reference proteome</keyword>
<evidence type="ECO:0000256" key="1">
    <source>
        <dbReference type="SAM" id="MobiDB-lite"/>
    </source>
</evidence>
<accession>A0A7T8H2I1</accession>
<organism evidence="2 3">
    <name type="scientific">Caligus rogercresseyi</name>
    <name type="common">Sea louse</name>
    <dbReference type="NCBI Taxonomy" id="217165"/>
    <lineage>
        <taxon>Eukaryota</taxon>
        <taxon>Metazoa</taxon>
        <taxon>Ecdysozoa</taxon>
        <taxon>Arthropoda</taxon>
        <taxon>Crustacea</taxon>
        <taxon>Multicrustacea</taxon>
        <taxon>Hexanauplia</taxon>
        <taxon>Copepoda</taxon>
        <taxon>Siphonostomatoida</taxon>
        <taxon>Caligidae</taxon>
        <taxon>Caligus</taxon>
    </lineage>
</organism>
<dbReference type="AlphaFoldDB" id="A0A7T8H2I1"/>
<dbReference type="OrthoDB" id="10536908at2759"/>
<name>A0A7T8H2I1_CALRO</name>
<protein>
    <submittedName>
        <fullName evidence="2">Uncharacterized protein</fullName>
    </submittedName>
</protein>
<dbReference type="Proteomes" id="UP000595437">
    <property type="component" value="Chromosome 11"/>
</dbReference>
<feature type="region of interest" description="Disordered" evidence="1">
    <location>
        <begin position="84"/>
        <end position="116"/>
    </location>
</feature>
<dbReference type="EMBL" id="CP045900">
    <property type="protein sequence ID" value="QQP42347.1"/>
    <property type="molecule type" value="Genomic_DNA"/>
</dbReference>
<sequence length="116" mass="13619">MFFDPQVKLQLQTTQINSDAFQYTFQIQRLEEDTVMLTEVQKEINHLISEFSSLVTEEEERIVNKARILEKHNSCTEFKQVSYVRAKSDQSPDEELSEDEDTPEDTMALPLEDEEE</sequence>
<evidence type="ECO:0000313" key="2">
    <source>
        <dbReference type="EMBL" id="QQP42347.1"/>
    </source>
</evidence>
<feature type="compositionally biased region" description="Acidic residues" evidence="1">
    <location>
        <begin position="91"/>
        <end position="104"/>
    </location>
</feature>
<proteinExistence type="predicted"/>
<evidence type="ECO:0000313" key="3">
    <source>
        <dbReference type="Proteomes" id="UP000595437"/>
    </source>
</evidence>
<reference evidence="3" key="1">
    <citation type="submission" date="2021-01" db="EMBL/GenBank/DDBJ databases">
        <title>Caligus Genome Assembly.</title>
        <authorList>
            <person name="Gallardo-Escarate C."/>
        </authorList>
    </citation>
    <scope>NUCLEOTIDE SEQUENCE [LARGE SCALE GENOMIC DNA]</scope>
</reference>